<organism evidence="2">
    <name type="scientific">hydrothermal vent metagenome</name>
    <dbReference type="NCBI Taxonomy" id="652676"/>
    <lineage>
        <taxon>unclassified sequences</taxon>
        <taxon>metagenomes</taxon>
        <taxon>ecological metagenomes</taxon>
    </lineage>
</organism>
<name>A0A3B1ATD5_9ZZZZ</name>
<protein>
    <submittedName>
        <fullName evidence="2">Uncharacterized protein</fullName>
    </submittedName>
</protein>
<sequence length="71" mass="7937">MLITQFNDSQYNSKNYIGWLLAVGSLIALIFGVISNMQFSMQRMSAFDLIIILVLFVGGVGMFIRSLRDAS</sequence>
<accession>A0A3B1ATD5</accession>
<dbReference type="EMBL" id="UOFS01000033">
    <property type="protein sequence ID" value="VAW97264.1"/>
    <property type="molecule type" value="Genomic_DNA"/>
</dbReference>
<dbReference type="AlphaFoldDB" id="A0A3B1ATD5"/>
<keyword evidence="1" id="KW-0472">Membrane</keyword>
<proteinExistence type="predicted"/>
<evidence type="ECO:0000313" key="2">
    <source>
        <dbReference type="EMBL" id="VAW97264.1"/>
    </source>
</evidence>
<reference evidence="2" key="1">
    <citation type="submission" date="2018-06" db="EMBL/GenBank/DDBJ databases">
        <authorList>
            <person name="Zhirakovskaya E."/>
        </authorList>
    </citation>
    <scope>NUCLEOTIDE SEQUENCE</scope>
</reference>
<keyword evidence="1" id="KW-1133">Transmembrane helix</keyword>
<keyword evidence="1" id="KW-0812">Transmembrane</keyword>
<evidence type="ECO:0000256" key="1">
    <source>
        <dbReference type="SAM" id="Phobius"/>
    </source>
</evidence>
<gene>
    <name evidence="2" type="ORF">MNBD_GAMMA22-2263</name>
</gene>
<feature type="transmembrane region" description="Helical" evidence="1">
    <location>
        <begin position="46"/>
        <end position="64"/>
    </location>
</feature>
<feature type="transmembrane region" description="Helical" evidence="1">
    <location>
        <begin position="16"/>
        <end position="34"/>
    </location>
</feature>